<reference evidence="2" key="1">
    <citation type="submission" date="2017-09" db="EMBL/GenBank/DDBJ databases">
        <title>Depth-based differentiation of microbial function through sediment-hosted aquifers and enrichment of novel symbionts in the deep terrestrial subsurface.</title>
        <authorList>
            <person name="Probst A.J."/>
            <person name="Ladd B."/>
            <person name="Jarett J.K."/>
            <person name="Geller-Mcgrath D.E."/>
            <person name="Sieber C.M.K."/>
            <person name="Emerson J.B."/>
            <person name="Anantharaman K."/>
            <person name="Thomas B.C."/>
            <person name="Malmstrom R."/>
            <person name="Stieglmeier M."/>
            <person name="Klingl A."/>
            <person name="Woyke T."/>
            <person name="Ryan C.M."/>
            <person name="Banfield J.F."/>
        </authorList>
    </citation>
    <scope>NUCLEOTIDE SEQUENCE [LARGE SCALE GENOMIC DNA]</scope>
</reference>
<dbReference type="EMBL" id="PEZZ01000001">
    <property type="protein sequence ID" value="PIS05628.1"/>
    <property type="molecule type" value="Genomic_DNA"/>
</dbReference>
<comment type="caution">
    <text evidence="1">The sequence shown here is derived from an EMBL/GenBank/DDBJ whole genome shotgun (WGS) entry which is preliminary data.</text>
</comment>
<dbReference type="Proteomes" id="UP000230935">
    <property type="component" value="Unassembled WGS sequence"/>
</dbReference>
<gene>
    <name evidence="1" type="ORF">COT81_00070</name>
</gene>
<sequence>MAHNQEGAPNPNREHQEAPSFNDIIRLCQYIYEGWMARSDSNKRLLYDEHDLRVKEKKLVDSLAEFASTHPDIPTKDMAVLKDHLEKVAELADNEMVVTRAKQVITWLEPRIADAKK</sequence>
<name>A0A2H0W2Q8_9BACT</name>
<accession>A0A2H0W2Q8</accession>
<organism evidence="1 2">
    <name type="scientific">Candidatus Buchananbacteria bacterium CG10_big_fil_rev_8_21_14_0_10_42_9</name>
    <dbReference type="NCBI Taxonomy" id="1974526"/>
    <lineage>
        <taxon>Bacteria</taxon>
        <taxon>Candidatus Buchananiibacteriota</taxon>
    </lineage>
</organism>
<protein>
    <submittedName>
        <fullName evidence="1">Uncharacterized protein</fullName>
    </submittedName>
</protein>
<evidence type="ECO:0000313" key="1">
    <source>
        <dbReference type="EMBL" id="PIS05628.1"/>
    </source>
</evidence>
<evidence type="ECO:0000313" key="2">
    <source>
        <dbReference type="Proteomes" id="UP000230935"/>
    </source>
</evidence>
<dbReference type="AlphaFoldDB" id="A0A2H0W2Q8"/>
<proteinExistence type="predicted"/>